<dbReference type="OMA" id="AMFQKAD"/>
<evidence type="ECO:0000256" key="5">
    <source>
        <dbReference type="ARBA" id="ARBA00022490"/>
    </source>
</evidence>
<dbReference type="GO" id="GO:0007059">
    <property type="term" value="P:chromosome segregation"/>
    <property type="evidence" value="ECO:0007669"/>
    <property type="project" value="InterPro"/>
</dbReference>
<keyword evidence="6" id="KW-0132">Cell division</keyword>
<evidence type="ECO:0000256" key="10">
    <source>
        <dbReference type="ARBA" id="ARBA00023212"/>
    </source>
</evidence>
<keyword evidence="17" id="KW-1185">Reference proteome</keyword>
<dbReference type="CTD" id="20250714"/>
<evidence type="ECO:0000259" key="15">
    <source>
        <dbReference type="Pfam" id="PF16740"/>
    </source>
</evidence>
<keyword evidence="12" id="KW-0137">Centromere</keyword>
<dbReference type="HOGENOM" id="CLU_101834_0_0_1"/>
<proteinExistence type="inferred from homology"/>
<dbReference type="PANTHER" id="PTHR32017:SF3">
    <property type="entry name" value="SPINDLE AND KINETOCHORE-ASSOCIATED PROTEIN 2"/>
    <property type="match status" value="1"/>
</dbReference>
<dbReference type="EMBL" id="KB200505">
    <property type="protein sequence ID" value="ESP01508.1"/>
    <property type="molecule type" value="Genomic_DNA"/>
</dbReference>
<name>V4AVV1_LOTGI</name>
<dbReference type="InterPro" id="IPR042091">
    <property type="entry name" value="Ska2_N"/>
</dbReference>
<gene>
    <name evidence="16" type="ORF">LOTGIDRAFT_238294</name>
</gene>
<keyword evidence="8" id="KW-0498">Mitosis</keyword>
<dbReference type="Proteomes" id="UP000030746">
    <property type="component" value="Unassembled WGS sequence"/>
</dbReference>
<evidence type="ECO:0000256" key="2">
    <source>
        <dbReference type="ARBA" id="ARBA00004629"/>
    </source>
</evidence>
<dbReference type="RefSeq" id="XP_009047827.1">
    <property type="nucleotide sequence ID" value="XM_009049579.1"/>
</dbReference>
<evidence type="ECO:0000256" key="3">
    <source>
        <dbReference type="ARBA" id="ARBA00010684"/>
    </source>
</evidence>
<dbReference type="GeneID" id="20250714"/>
<evidence type="ECO:0000256" key="12">
    <source>
        <dbReference type="ARBA" id="ARBA00023328"/>
    </source>
</evidence>
<dbReference type="GO" id="GO:0000278">
    <property type="term" value="P:mitotic cell cycle"/>
    <property type="evidence" value="ECO:0007669"/>
    <property type="project" value="TreeGrafter"/>
</dbReference>
<dbReference type="GO" id="GO:0008017">
    <property type="term" value="F:microtubule binding"/>
    <property type="evidence" value="ECO:0007669"/>
    <property type="project" value="InterPro"/>
</dbReference>
<comment type="subcellular location">
    <subcellularLocation>
        <location evidence="2">Chromosome</location>
        <location evidence="2">Centromere</location>
        <location evidence="2">Kinetochore</location>
    </subcellularLocation>
    <subcellularLocation>
        <location evidence="1">Cytoplasm</location>
        <location evidence="1">Cytoskeleton</location>
        <location evidence="1">Spindle</location>
    </subcellularLocation>
</comment>
<keyword evidence="10" id="KW-0206">Cytoskeleton</keyword>
<keyword evidence="7" id="KW-0493">Microtubule</keyword>
<keyword evidence="5" id="KW-0963">Cytoplasm</keyword>
<sequence length="250" mass="27723">MRISSTCPTSVGVQAELYKADSDLNYLSRKVEFELENSSTNGQTPNPVKMLEKISNIKKEFSSISQDALEIQKTQKEAMDYFRSQLLSACQMVQKLSDQTGVEGSEPPPDLSELSSLLNFDIDQVNQTSDNVAGQNQEQACSSNSSKAAPPEELSASELRSQSKEFVEVSDDEFQSVSELVRGRVKLADVNSVYQVLWRYFKEEKNKKPLKLSDLHKMGCKVSGATGEAKLKVLRSLKIVQLTKGEVALT</sequence>
<keyword evidence="11" id="KW-0131">Cell cycle</keyword>
<dbReference type="GO" id="GO:0005876">
    <property type="term" value="C:spindle microtubule"/>
    <property type="evidence" value="ECO:0007669"/>
    <property type="project" value="InterPro"/>
</dbReference>
<evidence type="ECO:0000256" key="6">
    <source>
        <dbReference type="ARBA" id="ARBA00022618"/>
    </source>
</evidence>
<dbReference type="OrthoDB" id="193920at2759"/>
<evidence type="ECO:0000256" key="11">
    <source>
        <dbReference type="ARBA" id="ARBA00023306"/>
    </source>
</evidence>
<keyword evidence="9" id="KW-0995">Kinetochore</keyword>
<feature type="domain" description="Ska2 N-terminal" evidence="15">
    <location>
        <begin position="13"/>
        <end position="103"/>
    </location>
</feature>
<dbReference type="PANTHER" id="PTHR32017">
    <property type="entry name" value="SPINDLE AND KINETOCHORE-ASSOCIATED PROTEIN 2"/>
    <property type="match status" value="1"/>
</dbReference>
<keyword evidence="4" id="KW-0158">Chromosome</keyword>
<feature type="compositionally biased region" description="Polar residues" evidence="14">
    <location>
        <begin position="131"/>
        <end position="147"/>
    </location>
</feature>
<feature type="region of interest" description="Disordered" evidence="14">
    <location>
        <begin position="131"/>
        <end position="155"/>
    </location>
</feature>
<dbReference type="Pfam" id="PF16740">
    <property type="entry name" value="SKA2"/>
    <property type="match status" value="1"/>
</dbReference>
<evidence type="ECO:0000313" key="16">
    <source>
        <dbReference type="EMBL" id="ESP01508.1"/>
    </source>
</evidence>
<evidence type="ECO:0000256" key="13">
    <source>
        <dbReference type="ARBA" id="ARBA00029651"/>
    </source>
</evidence>
<evidence type="ECO:0000256" key="1">
    <source>
        <dbReference type="ARBA" id="ARBA00004186"/>
    </source>
</evidence>
<evidence type="ECO:0000256" key="8">
    <source>
        <dbReference type="ARBA" id="ARBA00022776"/>
    </source>
</evidence>
<evidence type="ECO:0000313" key="17">
    <source>
        <dbReference type="Proteomes" id="UP000030746"/>
    </source>
</evidence>
<dbReference type="GO" id="GO:0051301">
    <property type="term" value="P:cell division"/>
    <property type="evidence" value="ECO:0007669"/>
    <property type="project" value="UniProtKB-KW"/>
</dbReference>
<dbReference type="AlphaFoldDB" id="V4AVV1"/>
<dbReference type="Gene3D" id="6.10.250.1380">
    <property type="match status" value="1"/>
</dbReference>
<comment type="similarity">
    <text evidence="3">Belongs to the SKA2 family.</text>
</comment>
<accession>V4AVV1</accession>
<evidence type="ECO:0000256" key="4">
    <source>
        <dbReference type="ARBA" id="ARBA00022454"/>
    </source>
</evidence>
<dbReference type="InterPro" id="IPR026762">
    <property type="entry name" value="Ska2"/>
</dbReference>
<evidence type="ECO:0000256" key="7">
    <source>
        <dbReference type="ARBA" id="ARBA00022701"/>
    </source>
</evidence>
<protein>
    <recommendedName>
        <fullName evidence="13">Protein FAM33A</fullName>
    </recommendedName>
</protein>
<evidence type="ECO:0000256" key="14">
    <source>
        <dbReference type="SAM" id="MobiDB-lite"/>
    </source>
</evidence>
<dbReference type="KEGG" id="lgi:LOTGIDRAFT_238294"/>
<organism evidence="16 17">
    <name type="scientific">Lottia gigantea</name>
    <name type="common">Giant owl limpet</name>
    <dbReference type="NCBI Taxonomy" id="225164"/>
    <lineage>
        <taxon>Eukaryota</taxon>
        <taxon>Metazoa</taxon>
        <taxon>Spiralia</taxon>
        <taxon>Lophotrochozoa</taxon>
        <taxon>Mollusca</taxon>
        <taxon>Gastropoda</taxon>
        <taxon>Patellogastropoda</taxon>
        <taxon>Lottioidea</taxon>
        <taxon>Lottiidae</taxon>
        <taxon>Lottia</taxon>
    </lineage>
</organism>
<dbReference type="GO" id="GO:0000940">
    <property type="term" value="C:outer kinetochore"/>
    <property type="evidence" value="ECO:0007669"/>
    <property type="project" value="InterPro"/>
</dbReference>
<reference evidence="16 17" key="1">
    <citation type="journal article" date="2013" name="Nature">
        <title>Insights into bilaterian evolution from three spiralian genomes.</title>
        <authorList>
            <person name="Simakov O."/>
            <person name="Marletaz F."/>
            <person name="Cho S.J."/>
            <person name="Edsinger-Gonzales E."/>
            <person name="Havlak P."/>
            <person name="Hellsten U."/>
            <person name="Kuo D.H."/>
            <person name="Larsson T."/>
            <person name="Lv J."/>
            <person name="Arendt D."/>
            <person name="Savage R."/>
            <person name="Osoegawa K."/>
            <person name="de Jong P."/>
            <person name="Grimwood J."/>
            <person name="Chapman J.A."/>
            <person name="Shapiro H."/>
            <person name="Aerts A."/>
            <person name="Otillar R.P."/>
            <person name="Terry A.Y."/>
            <person name="Boore J.L."/>
            <person name="Grigoriev I.V."/>
            <person name="Lindberg D.R."/>
            <person name="Seaver E.C."/>
            <person name="Weisblat D.A."/>
            <person name="Putnam N.H."/>
            <person name="Rokhsar D.S."/>
        </authorList>
    </citation>
    <scope>NUCLEOTIDE SEQUENCE [LARGE SCALE GENOMIC DNA]</scope>
</reference>
<evidence type="ECO:0000256" key="9">
    <source>
        <dbReference type="ARBA" id="ARBA00022838"/>
    </source>
</evidence>
<dbReference type="STRING" id="225164.V4AVV1"/>
<dbReference type="Pfam" id="PF11362">
    <property type="entry name" value="DUF3161"/>
    <property type="match status" value="1"/>
</dbReference>